<dbReference type="EMBL" id="JAJLJH010000002">
    <property type="protein sequence ID" value="MCK9686311.1"/>
    <property type="molecule type" value="Genomic_DNA"/>
</dbReference>
<name>A0A9X2C0D5_9BURK</name>
<reference evidence="1" key="1">
    <citation type="submission" date="2021-11" db="EMBL/GenBank/DDBJ databases">
        <title>BS-T2-15 a new species belonging to the Comamonadaceae family isolated from the soil of a French oak forest.</title>
        <authorList>
            <person name="Mieszkin S."/>
            <person name="Alain K."/>
        </authorList>
    </citation>
    <scope>NUCLEOTIDE SEQUENCE</scope>
    <source>
        <strain evidence="1">BS-T2-15</strain>
    </source>
</reference>
<comment type="caution">
    <text evidence="1">The sequence shown here is derived from an EMBL/GenBank/DDBJ whole genome shotgun (WGS) entry which is preliminary data.</text>
</comment>
<sequence length="315" mass="35037">MCLVALAIDENRRFPLVLATNRDEFFDRPAARMGWWTPAEGGPEILAGRDLQAGGTWLGLTASGRLGLVTNVRRPQTVDPSAPSRGGIVPHWLRTEMRADQFWMQTSLSGYAPFNLIAADFRRGDCFWASNDHAIPRRIERGIFGLSNAALDTPWPKVVTLKERLAEALKQAESVDSLSSALFTALADRELAREDQLPSTGIGRDRERLLSPAFIRTPDGTYGTRCSTIIITEKIKRQLVTHVFERTFTAGPGLALLRRTVLKDWPPRYADRAHNPVETSVVAETEVDGTQVTALEMPPPVKKTRVRSLLKPMAR</sequence>
<dbReference type="InterPro" id="IPR008551">
    <property type="entry name" value="TANGO2"/>
</dbReference>
<dbReference type="PANTHER" id="PTHR17985:SF8">
    <property type="entry name" value="TRANSPORT AND GOLGI ORGANIZATION PROTEIN 2 HOMOLOG"/>
    <property type="match status" value="1"/>
</dbReference>
<organism evidence="1 2">
    <name type="scientific">Scleromatobacter humisilvae</name>
    <dbReference type="NCBI Taxonomy" id="2897159"/>
    <lineage>
        <taxon>Bacteria</taxon>
        <taxon>Pseudomonadati</taxon>
        <taxon>Pseudomonadota</taxon>
        <taxon>Betaproteobacteria</taxon>
        <taxon>Burkholderiales</taxon>
        <taxon>Sphaerotilaceae</taxon>
        <taxon>Scleromatobacter</taxon>
    </lineage>
</organism>
<accession>A0A9X2C0D5</accession>
<dbReference type="RefSeq" id="WP_275682337.1">
    <property type="nucleotide sequence ID" value="NZ_JAJLJH010000002.1"/>
</dbReference>
<dbReference type="Proteomes" id="UP001139353">
    <property type="component" value="Unassembled WGS sequence"/>
</dbReference>
<evidence type="ECO:0000313" key="2">
    <source>
        <dbReference type="Proteomes" id="UP001139353"/>
    </source>
</evidence>
<keyword evidence="2" id="KW-1185">Reference proteome</keyword>
<dbReference type="PANTHER" id="PTHR17985">
    <property type="entry name" value="SER/THR-RICH PROTEIN T10 IN DGCR REGION"/>
    <property type="match status" value="1"/>
</dbReference>
<gene>
    <name evidence="1" type="ORF">LPC04_11390</name>
</gene>
<evidence type="ECO:0000313" key="1">
    <source>
        <dbReference type="EMBL" id="MCK9686311.1"/>
    </source>
</evidence>
<protein>
    <submittedName>
        <fullName evidence="1">NRDE family protein</fullName>
    </submittedName>
</protein>
<proteinExistence type="predicted"/>
<dbReference type="Pfam" id="PF05742">
    <property type="entry name" value="TANGO2"/>
    <property type="match status" value="1"/>
</dbReference>
<dbReference type="AlphaFoldDB" id="A0A9X2C0D5"/>